<keyword evidence="8" id="KW-1185">Reference proteome</keyword>
<feature type="transmembrane region" description="Helical" evidence="6">
    <location>
        <begin position="80"/>
        <end position="102"/>
    </location>
</feature>
<gene>
    <name evidence="7" type="ORF">HNR75_001970</name>
</gene>
<dbReference type="PANTHER" id="PTHR30250">
    <property type="entry name" value="PST FAMILY PREDICTED COLANIC ACID TRANSPORTER"/>
    <property type="match status" value="1"/>
</dbReference>
<feature type="transmembrane region" description="Helical" evidence="6">
    <location>
        <begin position="114"/>
        <end position="135"/>
    </location>
</feature>
<evidence type="ECO:0000256" key="6">
    <source>
        <dbReference type="SAM" id="Phobius"/>
    </source>
</evidence>
<organism evidence="7 8">
    <name type="scientific">Tolumonas osonensis</name>
    <dbReference type="NCBI Taxonomy" id="675874"/>
    <lineage>
        <taxon>Bacteria</taxon>
        <taxon>Pseudomonadati</taxon>
        <taxon>Pseudomonadota</taxon>
        <taxon>Gammaproteobacteria</taxon>
        <taxon>Aeromonadales</taxon>
        <taxon>Aeromonadaceae</taxon>
        <taxon>Tolumonas</taxon>
    </lineage>
</organism>
<evidence type="ECO:0000256" key="3">
    <source>
        <dbReference type="ARBA" id="ARBA00022692"/>
    </source>
</evidence>
<feature type="transmembrane region" description="Helical" evidence="6">
    <location>
        <begin position="142"/>
        <end position="162"/>
    </location>
</feature>
<dbReference type="PANTHER" id="PTHR30250:SF11">
    <property type="entry name" value="O-ANTIGEN TRANSPORTER-RELATED"/>
    <property type="match status" value="1"/>
</dbReference>
<comment type="subcellular location">
    <subcellularLocation>
        <location evidence="1">Cell membrane</location>
        <topology evidence="1">Multi-pass membrane protein</topology>
    </subcellularLocation>
</comment>
<feature type="transmembrane region" description="Helical" evidence="6">
    <location>
        <begin position="168"/>
        <end position="191"/>
    </location>
</feature>
<feature type="transmembrane region" description="Helical" evidence="6">
    <location>
        <begin position="320"/>
        <end position="339"/>
    </location>
</feature>
<dbReference type="Pfam" id="PF01943">
    <property type="entry name" value="Polysacc_synt"/>
    <property type="match status" value="1"/>
</dbReference>
<reference evidence="7 8" key="1">
    <citation type="submission" date="2020-08" db="EMBL/GenBank/DDBJ databases">
        <title>Genomic Encyclopedia of Type Strains, Phase IV (KMG-IV): sequencing the most valuable type-strain genomes for metagenomic binning, comparative biology and taxonomic classification.</title>
        <authorList>
            <person name="Goeker M."/>
        </authorList>
    </citation>
    <scope>NUCLEOTIDE SEQUENCE [LARGE SCALE GENOMIC DNA]</scope>
    <source>
        <strain evidence="7 8">DSM 22975</strain>
    </source>
</reference>
<keyword evidence="5 6" id="KW-0472">Membrane</keyword>
<evidence type="ECO:0000256" key="2">
    <source>
        <dbReference type="ARBA" id="ARBA00022475"/>
    </source>
</evidence>
<dbReference type="EMBL" id="JACHGR010000006">
    <property type="protein sequence ID" value="MBB6056040.1"/>
    <property type="molecule type" value="Genomic_DNA"/>
</dbReference>
<dbReference type="InterPro" id="IPR002797">
    <property type="entry name" value="Polysacc_synth"/>
</dbReference>
<feature type="transmembrane region" description="Helical" evidence="6">
    <location>
        <begin position="379"/>
        <end position="401"/>
    </location>
</feature>
<evidence type="ECO:0000313" key="8">
    <source>
        <dbReference type="Proteomes" id="UP000585721"/>
    </source>
</evidence>
<accession>A0A841GMQ6</accession>
<evidence type="ECO:0000256" key="4">
    <source>
        <dbReference type="ARBA" id="ARBA00022989"/>
    </source>
</evidence>
<feature type="transmembrane region" description="Helical" evidence="6">
    <location>
        <begin position="351"/>
        <end position="373"/>
    </location>
</feature>
<comment type="caution">
    <text evidence="7">The sequence shown here is derived from an EMBL/GenBank/DDBJ whole genome shotgun (WGS) entry which is preliminary data.</text>
</comment>
<protein>
    <submittedName>
        <fullName evidence="7">PST family polysaccharide transporter</fullName>
    </submittedName>
</protein>
<dbReference type="Proteomes" id="UP000585721">
    <property type="component" value="Unassembled WGS sequence"/>
</dbReference>
<feature type="transmembrane region" description="Helical" evidence="6">
    <location>
        <begin position="7"/>
        <end position="26"/>
    </location>
</feature>
<dbReference type="RefSeq" id="WP_188026779.1">
    <property type="nucleotide sequence ID" value="NZ_JACHGR010000006.1"/>
</dbReference>
<name>A0A841GMQ6_9GAMM</name>
<keyword evidence="4 6" id="KW-1133">Transmembrane helix</keyword>
<sequence length="407" mass="45499">MSNLKKNISLLGLIQIVQFVIPLFQLPYLSRVVGIDSFGLYMFAVSLLYAATIIGDFGLGVYLPQKVALNQNNKDELSKIFCGTSCIKFVLCFPAIGIYMYISSLYNGSEVSGLFFLLMILGLCGNIFSLAWLFQGCEDLKYYAYLNLIVKFLGMGAVFLFVKSPLDIEVLAFVFSLQFFFIAIISHLIAFRRYNLSIIRPDFLYLKDLIRISAGYFVSRVFVSLYTVCGSVYLGVYGSAQQIAFYGAAEQLYKAGQQVFFPFSQALYPYMVRTKNYMVLYKVIMICLCIACSGALFGFFAGKEILNIIFGLEFEKAFQVLNVFMIIIIISSISLIIGYPALSPLGLGSKVNISVVGGGLIQLIMLGVITFSIEEKTAVIVALSILICELFVFMFRGYFFVKKVLLK</sequence>
<feature type="transmembrane region" description="Helical" evidence="6">
    <location>
        <begin position="38"/>
        <end position="59"/>
    </location>
</feature>
<evidence type="ECO:0000256" key="5">
    <source>
        <dbReference type="ARBA" id="ARBA00023136"/>
    </source>
</evidence>
<dbReference type="InterPro" id="IPR050833">
    <property type="entry name" value="Poly_Biosynth_Transport"/>
</dbReference>
<evidence type="ECO:0000313" key="7">
    <source>
        <dbReference type="EMBL" id="MBB6056040.1"/>
    </source>
</evidence>
<evidence type="ECO:0000256" key="1">
    <source>
        <dbReference type="ARBA" id="ARBA00004651"/>
    </source>
</evidence>
<dbReference type="GO" id="GO:0005886">
    <property type="term" value="C:plasma membrane"/>
    <property type="evidence" value="ECO:0007669"/>
    <property type="project" value="UniProtKB-SubCell"/>
</dbReference>
<keyword evidence="3 6" id="KW-0812">Transmembrane</keyword>
<proteinExistence type="predicted"/>
<feature type="transmembrane region" description="Helical" evidence="6">
    <location>
        <begin position="279"/>
        <end position="300"/>
    </location>
</feature>
<keyword evidence="2" id="KW-1003">Cell membrane</keyword>
<dbReference type="AlphaFoldDB" id="A0A841GMQ6"/>